<accession>A0ABD3NZ59</accession>
<evidence type="ECO:0000256" key="1">
    <source>
        <dbReference type="ARBA" id="ARBA00004123"/>
    </source>
</evidence>
<comment type="caution">
    <text evidence="8">The sequence shown here is derived from an EMBL/GenBank/DDBJ whole genome shotgun (WGS) entry which is preliminary data.</text>
</comment>
<dbReference type="PANTHER" id="PTHR21527">
    <property type="entry name" value="NUCLEOPORIN NUP35"/>
    <property type="match status" value="1"/>
</dbReference>
<dbReference type="Pfam" id="PF05172">
    <property type="entry name" value="RRM_Nup35"/>
    <property type="match status" value="1"/>
</dbReference>
<keyword evidence="5" id="KW-0653">Protein transport</keyword>
<evidence type="ECO:0000313" key="9">
    <source>
        <dbReference type="Proteomes" id="UP001530315"/>
    </source>
</evidence>
<dbReference type="PROSITE" id="PS51472">
    <property type="entry name" value="RRM_NUP35"/>
    <property type="match status" value="1"/>
</dbReference>
<feature type="domain" description="RRM Nup35-type" evidence="7">
    <location>
        <begin position="140"/>
        <end position="239"/>
    </location>
</feature>
<name>A0ABD3NZ59_9STRA</name>
<evidence type="ECO:0000256" key="5">
    <source>
        <dbReference type="PROSITE-ProRule" id="PRU00804"/>
    </source>
</evidence>
<feature type="region of interest" description="Disordered" evidence="6">
    <location>
        <begin position="248"/>
        <end position="271"/>
    </location>
</feature>
<dbReference type="GO" id="GO:0051028">
    <property type="term" value="P:mRNA transport"/>
    <property type="evidence" value="ECO:0007669"/>
    <property type="project" value="UniProtKB-UniRule"/>
</dbReference>
<evidence type="ECO:0000259" key="7">
    <source>
        <dbReference type="PROSITE" id="PS51472"/>
    </source>
</evidence>
<dbReference type="Gene3D" id="3.30.70.330">
    <property type="match status" value="1"/>
</dbReference>
<keyword evidence="3 5" id="KW-0509">mRNA transport</keyword>
<keyword evidence="4 5" id="KW-0539">Nucleus</keyword>
<evidence type="ECO:0000256" key="2">
    <source>
        <dbReference type="ARBA" id="ARBA00022448"/>
    </source>
</evidence>
<keyword evidence="5" id="KW-0906">Nuclear pore complex</keyword>
<protein>
    <recommendedName>
        <fullName evidence="7">RRM Nup35-type domain-containing protein</fullName>
    </recommendedName>
</protein>
<evidence type="ECO:0000256" key="4">
    <source>
        <dbReference type="ARBA" id="ARBA00023242"/>
    </source>
</evidence>
<evidence type="ECO:0000256" key="6">
    <source>
        <dbReference type="SAM" id="MobiDB-lite"/>
    </source>
</evidence>
<dbReference type="Proteomes" id="UP001530315">
    <property type="component" value="Unassembled WGS sequence"/>
</dbReference>
<keyword evidence="2 5" id="KW-0813">Transport</keyword>
<comment type="subcellular location">
    <subcellularLocation>
        <location evidence="1">Nucleus</location>
    </subcellularLocation>
</comment>
<dbReference type="InterPro" id="IPR012677">
    <property type="entry name" value="Nucleotide-bd_a/b_plait_sf"/>
</dbReference>
<feature type="compositionally biased region" description="Polar residues" evidence="6">
    <location>
        <begin position="1"/>
        <end position="16"/>
    </location>
</feature>
<dbReference type="PANTHER" id="PTHR21527:SF6">
    <property type="entry name" value="NUCLEOPORIN NUP35"/>
    <property type="match status" value="1"/>
</dbReference>
<dbReference type="GO" id="GO:0005643">
    <property type="term" value="C:nuclear pore"/>
    <property type="evidence" value="ECO:0007669"/>
    <property type="project" value="UniProtKB-UniRule"/>
</dbReference>
<gene>
    <name evidence="8" type="ORF">ACHAW5_007124</name>
</gene>
<proteinExistence type="predicted"/>
<feature type="region of interest" description="Disordered" evidence="6">
    <location>
        <begin position="1"/>
        <end position="93"/>
    </location>
</feature>
<keyword evidence="5" id="KW-0811">Translocation</keyword>
<evidence type="ECO:0000256" key="3">
    <source>
        <dbReference type="ARBA" id="ARBA00022816"/>
    </source>
</evidence>
<dbReference type="InterPro" id="IPR007846">
    <property type="entry name" value="RRM_NUP35_dom"/>
</dbReference>
<dbReference type="AlphaFoldDB" id="A0ABD3NZ59"/>
<feature type="compositionally biased region" description="Low complexity" evidence="6">
    <location>
        <begin position="45"/>
        <end position="56"/>
    </location>
</feature>
<sequence length="312" mass="32869">MSNQPFGSRTSASTAYAPSLGLRQRHSSANAASNYRVVVADGGDENSNPNGNNNNNNDDDDVGGDPSSSSGSKSTKIRARPPPRASLASASGMFNTRRRIAATDAADRRRENDDGGASDVVYANDARALVPANKNIGVDEDLSLWVVGYGYRTEAHFRALYHHLSRCGVITARRGGLSCFGEETRSGDVADDGDNWVAVRYESALCAHKALCQHAKLASVGGNTVIFGVMPLNDPVVAAKLGIDVGASSSSSLSRGGGGGGVASSSARASDRRELKTEADILLLRDERMADGVVNDLDGLCGKVLAWFFMWD</sequence>
<organism evidence="8 9">
    <name type="scientific">Stephanodiscus triporus</name>
    <dbReference type="NCBI Taxonomy" id="2934178"/>
    <lineage>
        <taxon>Eukaryota</taxon>
        <taxon>Sar</taxon>
        <taxon>Stramenopiles</taxon>
        <taxon>Ochrophyta</taxon>
        <taxon>Bacillariophyta</taxon>
        <taxon>Coscinodiscophyceae</taxon>
        <taxon>Thalassiosirophycidae</taxon>
        <taxon>Stephanodiscales</taxon>
        <taxon>Stephanodiscaceae</taxon>
        <taxon>Stephanodiscus</taxon>
    </lineage>
</organism>
<evidence type="ECO:0000313" key="8">
    <source>
        <dbReference type="EMBL" id="KAL3780366.1"/>
    </source>
</evidence>
<reference evidence="8 9" key="1">
    <citation type="submission" date="2024-10" db="EMBL/GenBank/DDBJ databases">
        <title>Updated reference genomes for cyclostephanoid diatoms.</title>
        <authorList>
            <person name="Roberts W.R."/>
            <person name="Alverson A.J."/>
        </authorList>
    </citation>
    <scope>NUCLEOTIDE SEQUENCE [LARGE SCALE GENOMIC DNA]</scope>
    <source>
        <strain evidence="8 9">AJA276-08</strain>
    </source>
</reference>
<keyword evidence="9" id="KW-1185">Reference proteome</keyword>
<dbReference type="EMBL" id="JALLAZ020001116">
    <property type="protein sequence ID" value="KAL3780366.1"/>
    <property type="molecule type" value="Genomic_DNA"/>
</dbReference>